<keyword evidence="2" id="KW-1185">Reference proteome</keyword>
<proteinExistence type="predicted"/>
<protein>
    <submittedName>
        <fullName evidence="1">Uncharacterized protein</fullName>
    </submittedName>
</protein>
<dbReference type="Proteomes" id="UP001159405">
    <property type="component" value="Unassembled WGS sequence"/>
</dbReference>
<evidence type="ECO:0000313" key="1">
    <source>
        <dbReference type="EMBL" id="CAH3158841.1"/>
    </source>
</evidence>
<name>A0ABN8QAU2_9CNID</name>
<dbReference type="EMBL" id="CALNXK010000112">
    <property type="protein sequence ID" value="CAH3158841.1"/>
    <property type="molecule type" value="Genomic_DNA"/>
</dbReference>
<accession>A0ABN8QAU2</accession>
<comment type="caution">
    <text evidence="1">The sequence shown here is derived from an EMBL/GenBank/DDBJ whole genome shotgun (WGS) entry which is preliminary data.</text>
</comment>
<gene>
    <name evidence="1" type="ORF">PLOB_00003361</name>
</gene>
<evidence type="ECO:0000313" key="2">
    <source>
        <dbReference type="Proteomes" id="UP001159405"/>
    </source>
</evidence>
<organism evidence="1 2">
    <name type="scientific">Porites lobata</name>
    <dbReference type="NCBI Taxonomy" id="104759"/>
    <lineage>
        <taxon>Eukaryota</taxon>
        <taxon>Metazoa</taxon>
        <taxon>Cnidaria</taxon>
        <taxon>Anthozoa</taxon>
        <taxon>Hexacorallia</taxon>
        <taxon>Scleractinia</taxon>
        <taxon>Fungiina</taxon>
        <taxon>Poritidae</taxon>
        <taxon>Porites</taxon>
    </lineage>
</organism>
<sequence>MKEMEVIHIETSHKELEEEGFKCRRVRWSVALEEVRYFVPLPQHTESRWKRKMKNLKEKALDLKHKPSILFWDLHDSDTAHIIQNGLKSLARKINGRSECIEFEDIYDINKPWDELFELYTSRGELPEEVEIASLRGENLSLPA</sequence>
<reference evidence="1 2" key="1">
    <citation type="submission" date="2022-05" db="EMBL/GenBank/DDBJ databases">
        <authorList>
            <consortium name="Genoscope - CEA"/>
            <person name="William W."/>
        </authorList>
    </citation>
    <scope>NUCLEOTIDE SEQUENCE [LARGE SCALE GENOMIC DNA]</scope>
</reference>